<evidence type="ECO:0000313" key="2">
    <source>
        <dbReference type="WBParaSite" id="JU765_v2.g3236.t2"/>
    </source>
</evidence>
<proteinExistence type="predicted"/>
<evidence type="ECO:0000313" key="1">
    <source>
        <dbReference type="Proteomes" id="UP000887576"/>
    </source>
</evidence>
<organism evidence="1 2">
    <name type="scientific">Panagrolaimus sp. JU765</name>
    <dbReference type="NCBI Taxonomy" id="591449"/>
    <lineage>
        <taxon>Eukaryota</taxon>
        <taxon>Metazoa</taxon>
        <taxon>Ecdysozoa</taxon>
        <taxon>Nematoda</taxon>
        <taxon>Chromadorea</taxon>
        <taxon>Rhabditida</taxon>
        <taxon>Tylenchina</taxon>
        <taxon>Panagrolaimomorpha</taxon>
        <taxon>Panagrolaimoidea</taxon>
        <taxon>Panagrolaimidae</taxon>
        <taxon>Panagrolaimus</taxon>
    </lineage>
</organism>
<name>A0AC34R4H2_9BILA</name>
<reference evidence="2" key="1">
    <citation type="submission" date="2022-11" db="UniProtKB">
        <authorList>
            <consortium name="WormBaseParasite"/>
        </authorList>
    </citation>
    <scope>IDENTIFICATION</scope>
</reference>
<dbReference type="WBParaSite" id="JU765_v2.g3236.t2">
    <property type="protein sequence ID" value="JU765_v2.g3236.t2"/>
    <property type="gene ID" value="JU765_v2.g3236"/>
</dbReference>
<sequence>MDQDFDAGFSGEEYDTDEDCASEDDGIEVAQADAADAESSPSSDCQVLAPEQLSTELNKIAAETSAIVGLSPQLCRIALHHLRWSKEILLEKYYENESPQQFFKKFDRDFPLDLNYVVQALPPRSGTCLICYDQKMLTGLSCGHLYCLACWHSYLSTRFHEYPDPFVLCPEPKCKQVVGDEIAMKLLTNEADKRFYQRVLINSFVECNKLLKWCPAPNCDKVIKVSHPECRAVTCDCECTFCFKCSNEWHEPIDCELFHPECRAVTCDCECTFCFKCSNEWHEPIDCELLSKWIKKCSDDSETSNWLNANTKDCPKCHVTIEKDGGCNHMTYCPKCHVTIEKDGGCNHMTCRSQTCRFEFCWTCLGPWQPHGSGWYACNRFDDKAAKDARSQQENSRAALQRYLHYYNRFANHQNSLKFENRLMEQIKIKVDQMQAQSFSWIETQFLIKSVQVLNKCRRTLMYTYAFAFYLQPNNITSIFEDNQRDLELATEQLSEVLEREINPESDDLVVLKQKVQDKCHYVDTRRQVLLKHCQEGLERNQWIFRTAG</sequence>
<protein>
    <submittedName>
        <fullName evidence="2">RBR-type E3 ubiquitin transferase</fullName>
    </submittedName>
</protein>
<accession>A0AC34R4H2</accession>
<dbReference type="Proteomes" id="UP000887576">
    <property type="component" value="Unplaced"/>
</dbReference>